<keyword evidence="2" id="KW-0479">Metal-binding</keyword>
<proteinExistence type="predicted"/>
<dbReference type="InterPro" id="IPR012337">
    <property type="entry name" value="RNaseH-like_sf"/>
</dbReference>
<dbReference type="Proteomes" id="UP000807353">
    <property type="component" value="Unassembled WGS sequence"/>
</dbReference>
<dbReference type="PANTHER" id="PTHR46481">
    <property type="entry name" value="ZINC FINGER BED DOMAIN-CONTAINING PROTEIN 4"/>
    <property type="match status" value="1"/>
</dbReference>
<reference evidence="6" key="1">
    <citation type="submission" date="2020-11" db="EMBL/GenBank/DDBJ databases">
        <authorList>
            <consortium name="DOE Joint Genome Institute"/>
            <person name="Ahrendt S."/>
            <person name="Riley R."/>
            <person name="Andreopoulos W."/>
            <person name="Labutti K."/>
            <person name="Pangilinan J."/>
            <person name="Ruiz-Duenas F.J."/>
            <person name="Barrasa J.M."/>
            <person name="Sanchez-Garcia M."/>
            <person name="Camarero S."/>
            <person name="Miyauchi S."/>
            <person name="Serrano A."/>
            <person name="Linde D."/>
            <person name="Babiker R."/>
            <person name="Drula E."/>
            <person name="Ayuso-Fernandez I."/>
            <person name="Pacheco R."/>
            <person name="Padilla G."/>
            <person name="Ferreira P."/>
            <person name="Barriuso J."/>
            <person name="Kellner H."/>
            <person name="Castanera R."/>
            <person name="Alfaro M."/>
            <person name="Ramirez L."/>
            <person name="Pisabarro A.G."/>
            <person name="Kuo A."/>
            <person name="Tritt A."/>
            <person name="Lipzen A."/>
            <person name="He G."/>
            <person name="Yan M."/>
            <person name="Ng V."/>
            <person name="Cullen D."/>
            <person name="Martin F."/>
            <person name="Rosso M.-N."/>
            <person name="Henrissat B."/>
            <person name="Hibbett D."/>
            <person name="Martinez A.T."/>
            <person name="Grigoriev I.V."/>
        </authorList>
    </citation>
    <scope>NUCLEOTIDE SEQUENCE</scope>
    <source>
        <strain evidence="6">CBS 247.69</strain>
    </source>
</reference>
<comment type="subcellular location">
    <subcellularLocation>
        <location evidence="1">Nucleus</location>
    </subcellularLocation>
</comment>
<dbReference type="AlphaFoldDB" id="A0A9P5XTM7"/>
<evidence type="ECO:0000256" key="5">
    <source>
        <dbReference type="ARBA" id="ARBA00023242"/>
    </source>
</evidence>
<evidence type="ECO:0000256" key="1">
    <source>
        <dbReference type="ARBA" id="ARBA00004123"/>
    </source>
</evidence>
<evidence type="ECO:0000256" key="3">
    <source>
        <dbReference type="ARBA" id="ARBA00022771"/>
    </source>
</evidence>
<dbReference type="PANTHER" id="PTHR46481:SF10">
    <property type="entry name" value="ZINC FINGER BED DOMAIN-CONTAINING PROTEIN 39"/>
    <property type="match status" value="1"/>
</dbReference>
<keyword evidence="4" id="KW-0862">Zinc</keyword>
<sequence>MKGQHTGEAIGKDLARVVEKFGFSNKLGWMVGDNVTVNDVAIRVLCKILDPSQQALVPHEVRGRCINHTTHLSAAHFVKALGIPKLLKSKQRLHATGAMESSDDESDDEDDFDINISMDIDADDYETEALTITDYDAGDVVGKLMAFINQLRGSSEGTRDFLKTCCIRNGSKPLELKLWVRTRWGSLSDCFQVAIAQQDAIDEFCVLADNTRTLPKLRKGKTWLNYKLTSEEWDIVTLAYNCLKVPASIHSTLSAEKVPTATKVYPHLDYHQSKP</sequence>
<evidence type="ECO:0000313" key="7">
    <source>
        <dbReference type="Proteomes" id="UP000807353"/>
    </source>
</evidence>
<dbReference type="SUPFAM" id="SSF53098">
    <property type="entry name" value="Ribonuclease H-like"/>
    <property type="match status" value="1"/>
</dbReference>
<protein>
    <submittedName>
        <fullName evidence="6">Uncharacterized protein</fullName>
    </submittedName>
</protein>
<dbReference type="GO" id="GO:0005634">
    <property type="term" value="C:nucleus"/>
    <property type="evidence" value="ECO:0007669"/>
    <property type="project" value="UniProtKB-SubCell"/>
</dbReference>
<comment type="caution">
    <text evidence="6">The sequence shown here is derived from an EMBL/GenBank/DDBJ whole genome shotgun (WGS) entry which is preliminary data.</text>
</comment>
<keyword evidence="3" id="KW-0863">Zinc-finger</keyword>
<organism evidence="6 7">
    <name type="scientific">Collybia nuda</name>
    <dbReference type="NCBI Taxonomy" id="64659"/>
    <lineage>
        <taxon>Eukaryota</taxon>
        <taxon>Fungi</taxon>
        <taxon>Dikarya</taxon>
        <taxon>Basidiomycota</taxon>
        <taxon>Agaricomycotina</taxon>
        <taxon>Agaricomycetes</taxon>
        <taxon>Agaricomycetidae</taxon>
        <taxon>Agaricales</taxon>
        <taxon>Tricholomatineae</taxon>
        <taxon>Clitocybaceae</taxon>
        <taxon>Collybia</taxon>
    </lineage>
</organism>
<dbReference type="EMBL" id="MU150622">
    <property type="protein sequence ID" value="KAF9455546.1"/>
    <property type="molecule type" value="Genomic_DNA"/>
</dbReference>
<accession>A0A9P5XTM7</accession>
<name>A0A9P5XTM7_9AGAR</name>
<evidence type="ECO:0000313" key="6">
    <source>
        <dbReference type="EMBL" id="KAF9455546.1"/>
    </source>
</evidence>
<keyword evidence="7" id="KW-1185">Reference proteome</keyword>
<dbReference type="OrthoDB" id="3058553at2759"/>
<gene>
    <name evidence="6" type="ORF">BDZ94DRAFT_662561</name>
</gene>
<evidence type="ECO:0000256" key="2">
    <source>
        <dbReference type="ARBA" id="ARBA00022723"/>
    </source>
</evidence>
<dbReference type="GO" id="GO:0008270">
    <property type="term" value="F:zinc ion binding"/>
    <property type="evidence" value="ECO:0007669"/>
    <property type="project" value="UniProtKB-KW"/>
</dbReference>
<keyword evidence="5" id="KW-0539">Nucleus</keyword>
<evidence type="ECO:0000256" key="4">
    <source>
        <dbReference type="ARBA" id="ARBA00022833"/>
    </source>
</evidence>
<dbReference type="InterPro" id="IPR052035">
    <property type="entry name" value="ZnF_BED_domain_contain"/>
</dbReference>